<dbReference type="Proteomes" id="UP000078559">
    <property type="component" value="Chromosome 8"/>
</dbReference>
<reference evidence="1" key="1">
    <citation type="submission" date="2014-12" db="EMBL/GenBank/DDBJ databases">
        <title>Genome Sequence of Valsa Canker Pathogens Uncovers a Specific Adaption of Colonization on Woody Bark.</title>
        <authorList>
            <person name="Yin Z."/>
            <person name="Liu H."/>
            <person name="Gao X."/>
            <person name="Li Z."/>
            <person name="Song N."/>
            <person name="Ke X."/>
            <person name="Dai Q."/>
            <person name="Wu Y."/>
            <person name="Sun Y."/>
            <person name="Xu J.-R."/>
            <person name="Kang Z.K."/>
            <person name="Wang L."/>
            <person name="Huang L."/>
        </authorList>
    </citation>
    <scope>NUCLEOTIDE SEQUENCE [LARGE SCALE GENOMIC DNA]</scope>
    <source>
        <strain evidence="1">03-8</strain>
    </source>
</reference>
<gene>
    <name evidence="1" type="ORF">VM1G_11793</name>
</gene>
<sequence length="61" mass="7154">MQDDRTLNLFQFKPQKGESGASLYVMSEDRVRRQRRQLPVYPIPSNLITSTFSKIRKAILK</sequence>
<accession>A0A194W7K9</accession>
<dbReference type="EMBL" id="CM003105">
    <property type="protein sequence ID" value="KUI72070.1"/>
    <property type="molecule type" value="Genomic_DNA"/>
</dbReference>
<keyword evidence="2" id="KW-1185">Reference proteome</keyword>
<organism evidence="1 2">
    <name type="scientific">Cytospora mali</name>
    <name type="common">Apple Valsa canker fungus</name>
    <name type="synonym">Valsa mali</name>
    <dbReference type="NCBI Taxonomy" id="578113"/>
    <lineage>
        <taxon>Eukaryota</taxon>
        <taxon>Fungi</taxon>
        <taxon>Dikarya</taxon>
        <taxon>Ascomycota</taxon>
        <taxon>Pezizomycotina</taxon>
        <taxon>Sordariomycetes</taxon>
        <taxon>Sordariomycetidae</taxon>
        <taxon>Diaporthales</taxon>
        <taxon>Cytosporaceae</taxon>
        <taxon>Cytospora</taxon>
    </lineage>
</organism>
<name>A0A194W7K9_CYTMA</name>
<evidence type="ECO:0000313" key="1">
    <source>
        <dbReference type="EMBL" id="KUI72070.1"/>
    </source>
</evidence>
<protein>
    <submittedName>
        <fullName evidence="1">Uncharacterized protein</fullName>
    </submittedName>
</protein>
<evidence type="ECO:0000313" key="2">
    <source>
        <dbReference type="Proteomes" id="UP000078559"/>
    </source>
</evidence>
<proteinExistence type="predicted"/>
<dbReference type="AlphaFoldDB" id="A0A194W7K9"/>